<keyword evidence="3" id="KW-1185">Reference proteome</keyword>
<feature type="compositionally biased region" description="Basic and acidic residues" evidence="1">
    <location>
        <begin position="192"/>
        <end position="212"/>
    </location>
</feature>
<organism evidence="2 3">
    <name type="scientific">Favolaschia claudopus</name>
    <dbReference type="NCBI Taxonomy" id="2862362"/>
    <lineage>
        <taxon>Eukaryota</taxon>
        <taxon>Fungi</taxon>
        <taxon>Dikarya</taxon>
        <taxon>Basidiomycota</taxon>
        <taxon>Agaricomycotina</taxon>
        <taxon>Agaricomycetes</taxon>
        <taxon>Agaricomycetidae</taxon>
        <taxon>Agaricales</taxon>
        <taxon>Marasmiineae</taxon>
        <taxon>Mycenaceae</taxon>
        <taxon>Favolaschia</taxon>
    </lineage>
</organism>
<reference evidence="2 3" key="1">
    <citation type="journal article" date="2024" name="J Genomics">
        <title>Draft genome sequencing and assembly of Favolaschia claudopus CIRM-BRFM 2984 isolated from oak limbs.</title>
        <authorList>
            <person name="Navarro D."/>
            <person name="Drula E."/>
            <person name="Chaduli D."/>
            <person name="Cazenave R."/>
            <person name="Ahrendt S."/>
            <person name="Wang J."/>
            <person name="Lipzen A."/>
            <person name="Daum C."/>
            <person name="Barry K."/>
            <person name="Grigoriev I.V."/>
            <person name="Favel A."/>
            <person name="Rosso M.N."/>
            <person name="Martin F."/>
        </authorList>
    </citation>
    <scope>NUCLEOTIDE SEQUENCE [LARGE SCALE GENOMIC DNA]</scope>
    <source>
        <strain evidence="2 3">CIRM-BRFM 2984</strain>
    </source>
</reference>
<feature type="region of interest" description="Disordered" evidence="1">
    <location>
        <begin position="358"/>
        <end position="380"/>
    </location>
</feature>
<accession>A0AAW0A7M5</accession>
<evidence type="ECO:0000313" key="3">
    <source>
        <dbReference type="Proteomes" id="UP001362999"/>
    </source>
</evidence>
<comment type="caution">
    <text evidence="2">The sequence shown here is derived from an EMBL/GenBank/DDBJ whole genome shotgun (WGS) entry which is preliminary data.</text>
</comment>
<proteinExistence type="predicted"/>
<evidence type="ECO:0000313" key="2">
    <source>
        <dbReference type="EMBL" id="KAK7001888.1"/>
    </source>
</evidence>
<sequence length="380" mass="43569">MAVRQPHLSRSLTKSLNVVILSLADETKFFATFMRFNEKQMRMVANFWKTVVNHAEVLKNPSLLDVQLACNIFLEPRYITPLTRQDTLQQCHWYIEYFSAESDKSQIRDALEIIKQFRDREKILALPDGEAEAYATATKDMAEEIDQQFEEKFPALYPEIKISVYERYQARKQEGATEDLSEAEAGDISSEQYKEDEKVEPRDKPNHPVKTLFDEPLHDGIVQRIDFWTKGQWTLVKDEPMKSGTGDYLNDLRSKEGGRTIAKMAQFWTAVTTSFPPLRAVTNKELHESQSCEASRVGFEFSKKYKPGDTLELEDDLAKEPQALLDCFKLLGLFGPDFEGNIPIAEKDNQGLEKISVQPQALQNEPPRFDNVDSDRVVAT</sequence>
<dbReference type="EMBL" id="JAWWNJ010000081">
    <property type="protein sequence ID" value="KAK7001888.1"/>
    <property type="molecule type" value="Genomic_DNA"/>
</dbReference>
<dbReference type="Proteomes" id="UP001362999">
    <property type="component" value="Unassembled WGS sequence"/>
</dbReference>
<name>A0AAW0A7M5_9AGAR</name>
<feature type="region of interest" description="Disordered" evidence="1">
    <location>
        <begin position="175"/>
        <end position="212"/>
    </location>
</feature>
<feature type="compositionally biased region" description="Basic and acidic residues" evidence="1">
    <location>
        <begin position="367"/>
        <end position="380"/>
    </location>
</feature>
<gene>
    <name evidence="2" type="ORF">R3P38DRAFT_2795361</name>
</gene>
<feature type="compositionally biased region" description="Acidic residues" evidence="1">
    <location>
        <begin position="176"/>
        <end position="185"/>
    </location>
</feature>
<dbReference type="AlphaFoldDB" id="A0AAW0A7M5"/>
<evidence type="ECO:0000256" key="1">
    <source>
        <dbReference type="SAM" id="MobiDB-lite"/>
    </source>
</evidence>
<protein>
    <submittedName>
        <fullName evidence="2">Uncharacterized protein</fullName>
    </submittedName>
</protein>